<feature type="transmembrane region" description="Helical" evidence="7">
    <location>
        <begin position="74"/>
        <end position="94"/>
    </location>
</feature>
<feature type="transmembrane region" description="Helical" evidence="7">
    <location>
        <begin position="247"/>
        <end position="264"/>
    </location>
</feature>
<feature type="transmembrane region" description="Helical" evidence="7">
    <location>
        <begin position="347"/>
        <end position="366"/>
    </location>
</feature>
<dbReference type="PRINTS" id="PR01036">
    <property type="entry name" value="TCRTETB"/>
</dbReference>
<evidence type="ECO:0000256" key="6">
    <source>
        <dbReference type="SAM" id="MobiDB-lite"/>
    </source>
</evidence>
<feature type="transmembrane region" description="Helical" evidence="7">
    <location>
        <begin position="222"/>
        <end position="241"/>
    </location>
</feature>
<comment type="subcellular location">
    <subcellularLocation>
        <location evidence="1">Cell membrane</location>
        <topology evidence="1">Multi-pass membrane protein</topology>
    </subcellularLocation>
</comment>
<feature type="compositionally biased region" description="Low complexity" evidence="6">
    <location>
        <begin position="1"/>
        <end position="23"/>
    </location>
</feature>
<keyword evidence="2" id="KW-0813">Transport</keyword>
<dbReference type="InterPro" id="IPR011701">
    <property type="entry name" value="MFS"/>
</dbReference>
<feature type="transmembrane region" description="Helical" evidence="7">
    <location>
        <begin position="284"/>
        <end position="302"/>
    </location>
</feature>
<gene>
    <name evidence="9" type="ORF">KIM372_17240</name>
</gene>
<feature type="transmembrane region" description="Helical" evidence="7">
    <location>
        <begin position="451"/>
        <end position="472"/>
    </location>
</feature>
<evidence type="ECO:0000256" key="2">
    <source>
        <dbReference type="ARBA" id="ARBA00022448"/>
    </source>
</evidence>
<protein>
    <submittedName>
        <fullName evidence="9">MFS transporter</fullName>
    </submittedName>
</protein>
<feature type="transmembrane region" description="Helical" evidence="7">
    <location>
        <begin position="413"/>
        <end position="431"/>
    </location>
</feature>
<sequence length="483" mass="51514">MTEVTSTAAQSAQSAQAAQAQTQPDPNSEAEINRRKTKKSLPALLTIFLLGTLMVQAFNLVFQNVGDSLGMSANAALISTLPGIVLGVVCMLYGTLCDFISPKKMTLFGVFALIFGSLLGFFGSFNFWIVLVARIIQTAGGQVAGSVFLVMAMKYLNNKERAFYLGMFNAVYYASSAVGVFAGGLIASIDWKYLLLVPLLSVFFIPLIIKDTPDISGKGDRIDIFGISLFAVVAGLVAIYFSFPSGWILGLLALFVLAFAAYVWKGKNPFLSKRFLTNKGYMSVLLALFVFYFFNFACVPIYNVIGDQIYHISLSQVSLCLTVVYIVATLVGCISGAIIAALGRVRMLVLSAVLMIIGAVGSAVLITSGFWLLTFMACIFIAGITMSYTPLYDSFSVTLPQDENGRGVGIGDLMMNTSASIGMAVYSGLMANKGFGSRGFFGVSAGSAAQASNMFLVMGAAAVVALLIVGVVHKHLSRQQAAQ</sequence>
<feature type="transmembrane region" description="Helical" evidence="7">
    <location>
        <begin position="372"/>
        <end position="392"/>
    </location>
</feature>
<evidence type="ECO:0000256" key="7">
    <source>
        <dbReference type="SAM" id="Phobius"/>
    </source>
</evidence>
<feature type="region of interest" description="Disordered" evidence="6">
    <location>
        <begin position="1"/>
        <end position="33"/>
    </location>
</feature>
<dbReference type="PANTHER" id="PTHR42718:SF9">
    <property type="entry name" value="MAJOR FACILITATOR SUPERFAMILY MULTIDRUG TRANSPORTER MFSC"/>
    <property type="match status" value="1"/>
</dbReference>
<evidence type="ECO:0000256" key="3">
    <source>
        <dbReference type="ARBA" id="ARBA00022692"/>
    </source>
</evidence>
<feature type="domain" description="Major facilitator superfamily (MFS) profile" evidence="8">
    <location>
        <begin position="40"/>
        <end position="477"/>
    </location>
</feature>
<keyword evidence="4 7" id="KW-1133">Transmembrane helix</keyword>
<feature type="transmembrane region" description="Helical" evidence="7">
    <location>
        <begin position="106"/>
        <end position="129"/>
    </location>
</feature>
<evidence type="ECO:0000313" key="9">
    <source>
        <dbReference type="EMBL" id="BDR53817.1"/>
    </source>
</evidence>
<evidence type="ECO:0000256" key="1">
    <source>
        <dbReference type="ARBA" id="ARBA00004651"/>
    </source>
</evidence>
<keyword evidence="10" id="KW-1185">Reference proteome</keyword>
<dbReference type="PANTHER" id="PTHR42718">
    <property type="entry name" value="MAJOR FACILITATOR SUPERFAMILY MULTIDRUG TRANSPORTER MFSC"/>
    <property type="match status" value="1"/>
</dbReference>
<dbReference type="EMBL" id="AP026798">
    <property type="protein sequence ID" value="BDR53817.1"/>
    <property type="molecule type" value="Genomic_DNA"/>
</dbReference>
<keyword evidence="3 7" id="KW-0812">Transmembrane</keyword>
<dbReference type="Gene3D" id="1.20.1250.20">
    <property type="entry name" value="MFS general substrate transporter like domains"/>
    <property type="match status" value="2"/>
</dbReference>
<feature type="transmembrane region" description="Helical" evidence="7">
    <location>
        <begin position="163"/>
        <end position="187"/>
    </location>
</feature>
<evidence type="ECO:0000256" key="5">
    <source>
        <dbReference type="ARBA" id="ARBA00023136"/>
    </source>
</evidence>
<evidence type="ECO:0000313" key="10">
    <source>
        <dbReference type="Proteomes" id="UP001321766"/>
    </source>
</evidence>
<feature type="transmembrane region" description="Helical" evidence="7">
    <location>
        <begin position="193"/>
        <end position="210"/>
    </location>
</feature>
<dbReference type="Pfam" id="PF07690">
    <property type="entry name" value="MFS_1"/>
    <property type="match status" value="2"/>
</dbReference>
<feature type="transmembrane region" description="Helical" evidence="7">
    <location>
        <begin position="135"/>
        <end position="156"/>
    </location>
</feature>
<name>A0ABN6SCI2_9BIFI</name>
<keyword evidence="5 7" id="KW-0472">Membrane</keyword>
<dbReference type="InterPro" id="IPR036259">
    <property type="entry name" value="MFS_trans_sf"/>
</dbReference>
<reference evidence="9 10" key="1">
    <citation type="journal article" date="2023" name="Microbiol. Spectr.">
        <title>Symbiosis of Carpenter Bees with Uncharacterized Lactic Acid Bacteria Showing NAD Auxotrophy.</title>
        <authorList>
            <person name="Kawasaki S."/>
            <person name="Ozawa K."/>
            <person name="Mori T."/>
            <person name="Yamamoto A."/>
            <person name="Ito M."/>
            <person name="Ohkuma M."/>
            <person name="Sakamoto M."/>
            <person name="Matsutani M."/>
        </authorList>
    </citation>
    <scope>NUCLEOTIDE SEQUENCE [LARGE SCALE GENOMIC DNA]</scope>
    <source>
        <strain evidence="9 10">Kim37-2</strain>
    </source>
</reference>
<evidence type="ECO:0000256" key="4">
    <source>
        <dbReference type="ARBA" id="ARBA00022989"/>
    </source>
</evidence>
<dbReference type="Proteomes" id="UP001321766">
    <property type="component" value="Chromosome"/>
</dbReference>
<dbReference type="InterPro" id="IPR020846">
    <property type="entry name" value="MFS_dom"/>
</dbReference>
<evidence type="ECO:0000259" key="8">
    <source>
        <dbReference type="PROSITE" id="PS50850"/>
    </source>
</evidence>
<feature type="transmembrane region" description="Helical" evidence="7">
    <location>
        <begin position="314"/>
        <end position="340"/>
    </location>
</feature>
<organism evidence="9 10">
    <name type="scientific">Bombiscardovia nodaiensis</name>
    <dbReference type="NCBI Taxonomy" id="2932181"/>
    <lineage>
        <taxon>Bacteria</taxon>
        <taxon>Bacillati</taxon>
        <taxon>Actinomycetota</taxon>
        <taxon>Actinomycetes</taxon>
        <taxon>Bifidobacteriales</taxon>
        <taxon>Bifidobacteriaceae</taxon>
        <taxon>Bombiscardovia</taxon>
    </lineage>
</organism>
<feature type="transmembrane region" description="Helical" evidence="7">
    <location>
        <begin position="41"/>
        <end position="62"/>
    </location>
</feature>
<dbReference type="PROSITE" id="PS50850">
    <property type="entry name" value="MFS"/>
    <property type="match status" value="1"/>
</dbReference>
<accession>A0ABN6SCI2</accession>
<dbReference type="SUPFAM" id="SSF103473">
    <property type="entry name" value="MFS general substrate transporter"/>
    <property type="match status" value="2"/>
</dbReference>
<proteinExistence type="predicted"/>